<organism evidence="2 3">
    <name type="scientific">Nitzschia inconspicua</name>
    <dbReference type="NCBI Taxonomy" id="303405"/>
    <lineage>
        <taxon>Eukaryota</taxon>
        <taxon>Sar</taxon>
        <taxon>Stramenopiles</taxon>
        <taxon>Ochrophyta</taxon>
        <taxon>Bacillariophyta</taxon>
        <taxon>Bacillariophyceae</taxon>
        <taxon>Bacillariophycidae</taxon>
        <taxon>Bacillariales</taxon>
        <taxon>Bacillariaceae</taxon>
        <taxon>Nitzschia</taxon>
    </lineage>
</organism>
<reference evidence="2" key="1">
    <citation type="journal article" date="2021" name="Sci. Rep.">
        <title>Diploid genomic architecture of Nitzschia inconspicua, an elite biomass production diatom.</title>
        <authorList>
            <person name="Oliver A."/>
            <person name="Podell S."/>
            <person name="Pinowska A."/>
            <person name="Traller J.C."/>
            <person name="Smith S.R."/>
            <person name="McClure R."/>
            <person name="Beliaev A."/>
            <person name="Bohutskyi P."/>
            <person name="Hill E.A."/>
            <person name="Rabines A."/>
            <person name="Zheng H."/>
            <person name="Allen L.Z."/>
            <person name="Kuo A."/>
            <person name="Grigoriev I.V."/>
            <person name="Allen A.E."/>
            <person name="Hazlebeck D."/>
            <person name="Allen E.E."/>
        </authorList>
    </citation>
    <scope>NUCLEOTIDE SEQUENCE</scope>
    <source>
        <strain evidence="2">Hildebrandi</strain>
    </source>
</reference>
<dbReference type="EMBL" id="JAGRRH010000018">
    <property type="protein sequence ID" value="KAG7351338.1"/>
    <property type="molecule type" value="Genomic_DNA"/>
</dbReference>
<evidence type="ECO:0000313" key="3">
    <source>
        <dbReference type="Proteomes" id="UP000693970"/>
    </source>
</evidence>
<comment type="caution">
    <text evidence="2">The sequence shown here is derived from an EMBL/GenBank/DDBJ whole genome shotgun (WGS) entry which is preliminary data.</text>
</comment>
<feature type="region of interest" description="Disordered" evidence="1">
    <location>
        <begin position="62"/>
        <end position="114"/>
    </location>
</feature>
<evidence type="ECO:0000313" key="2">
    <source>
        <dbReference type="EMBL" id="KAG7351338.1"/>
    </source>
</evidence>
<accession>A0A9K3KWX3</accession>
<name>A0A9K3KWX3_9STRA</name>
<feature type="compositionally biased region" description="Acidic residues" evidence="1">
    <location>
        <begin position="97"/>
        <end position="114"/>
    </location>
</feature>
<protein>
    <submittedName>
        <fullName evidence="2">Uncharacterized protein</fullName>
    </submittedName>
</protein>
<proteinExistence type="predicted"/>
<keyword evidence="3" id="KW-1185">Reference proteome</keyword>
<sequence length="170" mass="18264">MASSPISGDTFLAVPQSSAFDHLEAELAAYSMFDLSCLEEAVSHFGDIMKVNDASYCDLGEAEDVPSEERKATEPKDGSIEALGEGESLNSNITAEDKEDNESNIDENENEKDDDELALQISPVMTGKLDALIMENGDGECAVYTSFATLKEDVSTLINEATTMSSNDAM</sequence>
<gene>
    <name evidence="2" type="ORF">IV203_010698</name>
</gene>
<feature type="compositionally biased region" description="Basic and acidic residues" evidence="1">
    <location>
        <begin position="67"/>
        <end position="79"/>
    </location>
</feature>
<dbReference type="AlphaFoldDB" id="A0A9K3KWX3"/>
<evidence type="ECO:0000256" key="1">
    <source>
        <dbReference type="SAM" id="MobiDB-lite"/>
    </source>
</evidence>
<dbReference type="Proteomes" id="UP000693970">
    <property type="component" value="Unassembled WGS sequence"/>
</dbReference>
<reference evidence="2" key="2">
    <citation type="submission" date="2021-04" db="EMBL/GenBank/DDBJ databases">
        <authorList>
            <person name="Podell S."/>
        </authorList>
    </citation>
    <scope>NUCLEOTIDE SEQUENCE</scope>
    <source>
        <strain evidence="2">Hildebrandi</strain>
    </source>
</reference>